<keyword evidence="1 2" id="KW-0238">DNA-binding</keyword>
<dbReference type="Pfam" id="PF00440">
    <property type="entry name" value="TetR_N"/>
    <property type="match status" value="1"/>
</dbReference>
<evidence type="ECO:0000256" key="2">
    <source>
        <dbReference type="PROSITE-ProRule" id="PRU00335"/>
    </source>
</evidence>
<dbReference type="EMBL" id="JBIAMX010000011">
    <property type="protein sequence ID" value="MFF0544898.1"/>
    <property type="molecule type" value="Genomic_DNA"/>
</dbReference>
<dbReference type="InterPro" id="IPR041583">
    <property type="entry name" value="TetR_C_31"/>
</dbReference>
<feature type="DNA-binding region" description="H-T-H motif" evidence="2">
    <location>
        <begin position="25"/>
        <end position="44"/>
    </location>
</feature>
<comment type="caution">
    <text evidence="4">The sequence shown here is derived from an EMBL/GenBank/DDBJ whole genome shotgun (WGS) entry which is preliminary data.</text>
</comment>
<dbReference type="InterPro" id="IPR001647">
    <property type="entry name" value="HTH_TetR"/>
</dbReference>
<protein>
    <submittedName>
        <fullName evidence="4">TetR/AcrR family transcriptional regulator</fullName>
    </submittedName>
</protein>
<proteinExistence type="predicted"/>
<evidence type="ECO:0000259" key="3">
    <source>
        <dbReference type="PROSITE" id="PS50977"/>
    </source>
</evidence>
<dbReference type="RefSeq" id="WP_387701390.1">
    <property type="nucleotide sequence ID" value="NZ_JBIAMX010000011.1"/>
</dbReference>
<dbReference type="InterPro" id="IPR009057">
    <property type="entry name" value="Homeodomain-like_sf"/>
</dbReference>
<dbReference type="SUPFAM" id="SSF46689">
    <property type="entry name" value="Homeodomain-like"/>
    <property type="match status" value="1"/>
</dbReference>
<dbReference type="Gene3D" id="1.10.357.10">
    <property type="entry name" value="Tetracycline Repressor, domain 2"/>
    <property type="match status" value="1"/>
</dbReference>
<sequence>MSTRRETVLDAAIDLLGTRGSRALTHRAVDEAAGVPAGSSSNYFRTREALLLGIAERLEERDRLDWAARDRAPTDPAALVDALAWFVTRAVGPDRARTRARLALLSEGGATPSVAEAVLRGHHRLRAAATDLATAAGLAAEDAPVLVDYLDGLVVHLLPGGTADPRPGIRRLVGALLAQP</sequence>
<reference evidence="4 5" key="1">
    <citation type="submission" date="2024-10" db="EMBL/GenBank/DDBJ databases">
        <title>The Natural Products Discovery Center: Release of the First 8490 Sequenced Strains for Exploring Actinobacteria Biosynthetic Diversity.</title>
        <authorList>
            <person name="Kalkreuter E."/>
            <person name="Kautsar S.A."/>
            <person name="Yang D."/>
            <person name="Bader C.D."/>
            <person name="Teijaro C.N."/>
            <person name="Fluegel L."/>
            <person name="Davis C.M."/>
            <person name="Simpson J.R."/>
            <person name="Lauterbach L."/>
            <person name="Steele A.D."/>
            <person name="Gui C."/>
            <person name="Meng S."/>
            <person name="Li G."/>
            <person name="Viehrig K."/>
            <person name="Ye F."/>
            <person name="Su P."/>
            <person name="Kiefer A.F."/>
            <person name="Nichols A."/>
            <person name="Cepeda A.J."/>
            <person name="Yan W."/>
            <person name="Fan B."/>
            <person name="Jiang Y."/>
            <person name="Adhikari A."/>
            <person name="Zheng C.-J."/>
            <person name="Schuster L."/>
            <person name="Cowan T.M."/>
            <person name="Smanski M.J."/>
            <person name="Chevrette M.G."/>
            <person name="De Carvalho L.P.S."/>
            <person name="Shen B."/>
        </authorList>
    </citation>
    <scope>NUCLEOTIDE SEQUENCE [LARGE SCALE GENOMIC DNA]</scope>
    <source>
        <strain evidence="4 5">NPDC004045</strain>
    </source>
</reference>
<keyword evidence="5" id="KW-1185">Reference proteome</keyword>
<evidence type="ECO:0000313" key="5">
    <source>
        <dbReference type="Proteomes" id="UP001601444"/>
    </source>
</evidence>
<organism evidence="4 5">
    <name type="scientific">Nocardia thailandica</name>
    <dbReference type="NCBI Taxonomy" id="257275"/>
    <lineage>
        <taxon>Bacteria</taxon>
        <taxon>Bacillati</taxon>
        <taxon>Actinomycetota</taxon>
        <taxon>Actinomycetes</taxon>
        <taxon>Mycobacteriales</taxon>
        <taxon>Nocardiaceae</taxon>
        <taxon>Nocardia</taxon>
    </lineage>
</organism>
<name>A0ABW6PRC7_9NOCA</name>
<accession>A0ABW6PRC7</accession>
<dbReference type="PROSITE" id="PS50977">
    <property type="entry name" value="HTH_TETR_2"/>
    <property type="match status" value="1"/>
</dbReference>
<dbReference type="Pfam" id="PF17940">
    <property type="entry name" value="TetR_C_31"/>
    <property type="match status" value="1"/>
</dbReference>
<evidence type="ECO:0000313" key="4">
    <source>
        <dbReference type="EMBL" id="MFF0544898.1"/>
    </source>
</evidence>
<gene>
    <name evidence="4" type="ORF">ACFYTF_18885</name>
</gene>
<feature type="domain" description="HTH tetR-type" evidence="3">
    <location>
        <begin position="2"/>
        <end position="62"/>
    </location>
</feature>
<evidence type="ECO:0000256" key="1">
    <source>
        <dbReference type="ARBA" id="ARBA00023125"/>
    </source>
</evidence>
<dbReference type="Proteomes" id="UP001601444">
    <property type="component" value="Unassembled WGS sequence"/>
</dbReference>